<dbReference type="PANTHER" id="PTHR36607">
    <property type="entry name" value="1,2-DIHYDROXY-3-KETO-5-METHYLTHIOPENTENE DIOXYGENASE 4"/>
    <property type="match status" value="1"/>
</dbReference>
<dbReference type="Gramene" id="PHT67819">
    <property type="protein sequence ID" value="PHT67819"/>
    <property type="gene ID" value="T459_27306"/>
</dbReference>
<dbReference type="EMBL" id="AYRZ02000011">
    <property type="protein sequence ID" value="PHT67819.1"/>
    <property type="molecule type" value="Genomic_DNA"/>
</dbReference>
<comment type="caution">
    <text evidence="1">The sequence shown here is derived from an EMBL/GenBank/DDBJ whole genome shotgun (WGS) entry which is preliminary data.</text>
</comment>
<dbReference type="AlphaFoldDB" id="A0A2G2YDQ0"/>
<proteinExistence type="predicted"/>
<dbReference type="PANTHER" id="PTHR36607:SF23">
    <property type="entry name" value="AMINOTRANSFERASE-LIKE PLANT MOBILE DOMAIN-CONTAINING PROTEIN"/>
    <property type="match status" value="1"/>
</dbReference>
<reference evidence="1 2" key="1">
    <citation type="journal article" date="2014" name="Nat. Genet.">
        <title>Genome sequence of the hot pepper provides insights into the evolution of pungency in Capsicum species.</title>
        <authorList>
            <person name="Kim S."/>
            <person name="Park M."/>
            <person name="Yeom S.I."/>
            <person name="Kim Y.M."/>
            <person name="Lee J.M."/>
            <person name="Lee H.A."/>
            <person name="Seo E."/>
            <person name="Choi J."/>
            <person name="Cheong K."/>
            <person name="Kim K.T."/>
            <person name="Jung K."/>
            <person name="Lee G.W."/>
            <person name="Oh S.K."/>
            <person name="Bae C."/>
            <person name="Kim S.B."/>
            <person name="Lee H.Y."/>
            <person name="Kim S.Y."/>
            <person name="Kim M.S."/>
            <person name="Kang B.C."/>
            <person name="Jo Y.D."/>
            <person name="Yang H.B."/>
            <person name="Jeong H.J."/>
            <person name="Kang W.H."/>
            <person name="Kwon J.K."/>
            <person name="Shin C."/>
            <person name="Lim J.Y."/>
            <person name="Park J.H."/>
            <person name="Huh J.H."/>
            <person name="Kim J.S."/>
            <person name="Kim B.D."/>
            <person name="Cohen O."/>
            <person name="Paran I."/>
            <person name="Suh M.C."/>
            <person name="Lee S.B."/>
            <person name="Kim Y.K."/>
            <person name="Shin Y."/>
            <person name="Noh S.J."/>
            <person name="Park J."/>
            <person name="Seo Y.S."/>
            <person name="Kwon S.Y."/>
            <person name="Kim H.A."/>
            <person name="Park J.M."/>
            <person name="Kim H.J."/>
            <person name="Choi S.B."/>
            <person name="Bosland P.W."/>
            <person name="Reeves G."/>
            <person name="Jo S.H."/>
            <person name="Lee B.W."/>
            <person name="Cho H.T."/>
            <person name="Choi H.S."/>
            <person name="Lee M.S."/>
            <person name="Yu Y."/>
            <person name="Do Choi Y."/>
            <person name="Park B.S."/>
            <person name="van Deynze A."/>
            <person name="Ashrafi H."/>
            <person name="Hill T."/>
            <person name="Kim W.T."/>
            <person name="Pai H.S."/>
            <person name="Ahn H.K."/>
            <person name="Yeam I."/>
            <person name="Giovannoni J.J."/>
            <person name="Rose J.K."/>
            <person name="Sorensen I."/>
            <person name="Lee S.J."/>
            <person name="Kim R.W."/>
            <person name="Choi I.Y."/>
            <person name="Choi B.S."/>
            <person name="Lim J.S."/>
            <person name="Lee Y.H."/>
            <person name="Choi D."/>
        </authorList>
    </citation>
    <scope>NUCLEOTIDE SEQUENCE [LARGE SCALE GENOMIC DNA]</scope>
    <source>
        <strain evidence="2">cv. CM334</strain>
    </source>
</reference>
<evidence type="ECO:0000313" key="2">
    <source>
        <dbReference type="Proteomes" id="UP000222542"/>
    </source>
</evidence>
<reference evidence="1 2" key="2">
    <citation type="journal article" date="2017" name="Genome Biol.">
        <title>New reference genome sequences of hot pepper reveal the massive evolution of plant disease-resistance genes by retroduplication.</title>
        <authorList>
            <person name="Kim S."/>
            <person name="Park J."/>
            <person name="Yeom S.I."/>
            <person name="Kim Y.M."/>
            <person name="Seo E."/>
            <person name="Kim K.T."/>
            <person name="Kim M.S."/>
            <person name="Lee J.M."/>
            <person name="Cheong K."/>
            <person name="Shin H.S."/>
            <person name="Kim S.B."/>
            <person name="Han K."/>
            <person name="Lee J."/>
            <person name="Park M."/>
            <person name="Lee H.A."/>
            <person name="Lee H.Y."/>
            <person name="Lee Y."/>
            <person name="Oh S."/>
            <person name="Lee J.H."/>
            <person name="Choi E."/>
            <person name="Choi E."/>
            <person name="Lee S.E."/>
            <person name="Jeon J."/>
            <person name="Kim H."/>
            <person name="Choi G."/>
            <person name="Song H."/>
            <person name="Lee J."/>
            <person name="Lee S.C."/>
            <person name="Kwon J.K."/>
            <person name="Lee H.Y."/>
            <person name="Koo N."/>
            <person name="Hong Y."/>
            <person name="Kim R.W."/>
            <person name="Kang W.H."/>
            <person name="Huh J.H."/>
            <person name="Kang B.C."/>
            <person name="Yang T.J."/>
            <person name="Lee Y.H."/>
            <person name="Bennetzen J.L."/>
            <person name="Choi D."/>
        </authorList>
    </citation>
    <scope>NUCLEOTIDE SEQUENCE [LARGE SCALE GENOMIC DNA]</scope>
    <source>
        <strain evidence="2">cv. CM334</strain>
    </source>
</reference>
<keyword evidence="2" id="KW-1185">Reference proteome</keyword>
<evidence type="ECO:0000313" key="1">
    <source>
        <dbReference type="EMBL" id="PHT67819.1"/>
    </source>
</evidence>
<dbReference type="Proteomes" id="UP000222542">
    <property type="component" value="Unassembled WGS sequence"/>
</dbReference>
<organism evidence="1 2">
    <name type="scientific">Capsicum annuum</name>
    <name type="common">Capsicum pepper</name>
    <dbReference type="NCBI Taxonomy" id="4072"/>
    <lineage>
        <taxon>Eukaryota</taxon>
        <taxon>Viridiplantae</taxon>
        <taxon>Streptophyta</taxon>
        <taxon>Embryophyta</taxon>
        <taxon>Tracheophyta</taxon>
        <taxon>Spermatophyta</taxon>
        <taxon>Magnoliopsida</taxon>
        <taxon>eudicotyledons</taxon>
        <taxon>Gunneridae</taxon>
        <taxon>Pentapetalae</taxon>
        <taxon>asterids</taxon>
        <taxon>lamiids</taxon>
        <taxon>Solanales</taxon>
        <taxon>Solanaceae</taxon>
        <taxon>Solanoideae</taxon>
        <taxon>Capsiceae</taxon>
        <taxon>Capsicum</taxon>
    </lineage>
</organism>
<accession>A0A2G2YDQ0</accession>
<gene>
    <name evidence="1" type="ORF">T459_27306</name>
</gene>
<name>A0A2G2YDQ0_CAPAN</name>
<protein>
    <recommendedName>
        <fullName evidence="3">Aminotransferase-like plant mobile domain-containing protein</fullName>
    </recommendedName>
</protein>
<evidence type="ECO:0008006" key="3">
    <source>
        <dbReference type="Google" id="ProtNLM"/>
    </source>
</evidence>
<sequence length="118" mass="13568">MERNIIRPGVSRVACHLAIERRVSLAVPVLANIYRGVNAISECPRLDLVRVRFPVYYIYSWLARYFNTHFPLKGGPSNLPMDGYSGEGASRYYNKEETRKRIHGGATIKWDDTLLERP</sequence>